<keyword evidence="5" id="KW-1185">Reference proteome</keyword>
<dbReference type="PANTHER" id="PTHR34473:SF2">
    <property type="entry name" value="UPF0699 TRANSMEMBRANE PROTEIN YDBT"/>
    <property type="match status" value="1"/>
</dbReference>
<evidence type="ECO:0000256" key="1">
    <source>
        <dbReference type="SAM" id="MobiDB-lite"/>
    </source>
</evidence>
<organism evidence="4 5">
    <name type="scientific">Nakamurella flava</name>
    <dbReference type="NCBI Taxonomy" id="2576308"/>
    <lineage>
        <taxon>Bacteria</taxon>
        <taxon>Bacillati</taxon>
        <taxon>Actinomycetota</taxon>
        <taxon>Actinomycetes</taxon>
        <taxon>Nakamurellales</taxon>
        <taxon>Nakamurellaceae</taxon>
        <taxon>Nakamurella</taxon>
    </lineage>
</organism>
<evidence type="ECO:0000313" key="4">
    <source>
        <dbReference type="EMBL" id="TKV61447.1"/>
    </source>
</evidence>
<feature type="compositionally biased region" description="Pro residues" evidence="1">
    <location>
        <begin position="1"/>
        <end position="12"/>
    </location>
</feature>
<evidence type="ECO:0000313" key="5">
    <source>
        <dbReference type="Proteomes" id="UP000306985"/>
    </source>
</evidence>
<protein>
    <recommendedName>
        <fullName evidence="3">YdbS-like PH domain-containing protein</fullName>
    </recommendedName>
</protein>
<sequence>MTRPTSTPPPDPGTGHRLAGDRPGARRRLPDRVVPCWRWALVAALIPPVGLLVAVAVLVPDDLTWIAAVAWSLAGLLVALGAVAVVVVPPVRHAVFWYALSDDELDVGHGVLFRRRTVVPMARVQNLRTARGPLARWYRLTTVRVGTAAGAVVVNGLELDEADRICALISRLANVHDDL</sequence>
<dbReference type="Pfam" id="PF03703">
    <property type="entry name" value="bPH_2"/>
    <property type="match status" value="1"/>
</dbReference>
<feature type="region of interest" description="Disordered" evidence="1">
    <location>
        <begin position="1"/>
        <end position="24"/>
    </location>
</feature>
<dbReference type="RefSeq" id="WP_137448751.1">
    <property type="nucleotide sequence ID" value="NZ_SZZH01000001.1"/>
</dbReference>
<feature type="transmembrane region" description="Helical" evidence="2">
    <location>
        <begin position="36"/>
        <end position="59"/>
    </location>
</feature>
<name>A0A4U6QLJ5_9ACTN</name>
<dbReference type="PANTHER" id="PTHR34473">
    <property type="entry name" value="UPF0699 TRANSMEMBRANE PROTEIN YDBS"/>
    <property type="match status" value="1"/>
</dbReference>
<accession>A0A4U6QLJ5</accession>
<proteinExistence type="predicted"/>
<feature type="domain" description="YdbS-like PH" evidence="3">
    <location>
        <begin position="96"/>
        <end position="166"/>
    </location>
</feature>
<dbReference type="InterPro" id="IPR005182">
    <property type="entry name" value="YdbS-like_PH"/>
</dbReference>
<keyword evidence="2" id="KW-1133">Transmembrane helix</keyword>
<dbReference type="EMBL" id="SZZH01000001">
    <property type="protein sequence ID" value="TKV61447.1"/>
    <property type="molecule type" value="Genomic_DNA"/>
</dbReference>
<evidence type="ECO:0000259" key="3">
    <source>
        <dbReference type="Pfam" id="PF03703"/>
    </source>
</evidence>
<feature type="transmembrane region" description="Helical" evidence="2">
    <location>
        <begin position="65"/>
        <end position="88"/>
    </location>
</feature>
<dbReference type="OrthoDB" id="7364633at2"/>
<comment type="caution">
    <text evidence="4">The sequence shown here is derived from an EMBL/GenBank/DDBJ whole genome shotgun (WGS) entry which is preliminary data.</text>
</comment>
<keyword evidence="2" id="KW-0812">Transmembrane</keyword>
<dbReference type="Proteomes" id="UP000306985">
    <property type="component" value="Unassembled WGS sequence"/>
</dbReference>
<dbReference type="AlphaFoldDB" id="A0A4U6QLJ5"/>
<gene>
    <name evidence="4" type="ORF">FDO65_07685</name>
</gene>
<reference evidence="4 5" key="1">
    <citation type="submission" date="2019-05" db="EMBL/GenBank/DDBJ databases">
        <title>Nakamurella sp. N5BH11, whole genome shotgun sequence.</title>
        <authorList>
            <person name="Tuo L."/>
        </authorList>
    </citation>
    <scope>NUCLEOTIDE SEQUENCE [LARGE SCALE GENOMIC DNA]</scope>
    <source>
        <strain evidence="4 5">N5BH11</strain>
    </source>
</reference>
<keyword evidence="2" id="KW-0472">Membrane</keyword>
<evidence type="ECO:0000256" key="2">
    <source>
        <dbReference type="SAM" id="Phobius"/>
    </source>
</evidence>